<sequence>MIRELTWTVYNIDKHAIISQPELWEFFWFPYSDSHGPTSDLTTHLLTTPIIIPSRYKTKPLIPDARKQIVKESAVSNLLSLPHELLAAIAEEVAAESYQDLILFAITCTTIWEATHPIRYRAICSEVEATSWAGSRIILLGSSSGRTFLNGILTDEEKAYFESGLQPYHSSDEDSDESSNEDFDEPDTNHIKAGKRANTAPFRQETSLDLPNIDVMRGIPSGSSYFRELLPYHHDHFSPWLSFIWGEFMPTKAKGENRIIRNLTKREYVTSPRYLTQMLYSLIGHFAGAFPEDSSWLTLGDWAGDRIDSTFISNHKQEHGEESDWKDITERVREKLRAVQQEEMQRNDDADGFEF</sequence>
<protein>
    <submittedName>
        <fullName evidence="2">Uncharacterized protein</fullName>
    </submittedName>
</protein>
<feature type="region of interest" description="Disordered" evidence="1">
    <location>
        <begin position="166"/>
        <end position="198"/>
    </location>
</feature>
<name>A0AA38UAV7_9AGAR</name>
<organism evidence="2 3">
    <name type="scientific">Lentinula raphanica</name>
    <dbReference type="NCBI Taxonomy" id="153919"/>
    <lineage>
        <taxon>Eukaryota</taxon>
        <taxon>Fungi</taxon>
        <taxon>Dikarya</taxon>
        <taxon>Basidiomycota</taxon>
        <taxon>Agaricomycotina</taxon>
        <taxon>Agaricomycetes</taxon>
        <taxon>Agaricomycetidae</taxon>
        <taxon>Agaricales</taxon>
        <taxon>Marasmiineae</taxon>
        <taxon>Omphalotaceae</taxon>
        <taxon>Lentinula</taxon>
    </lineage>
</organism>
<gene>
    <name evidence="2" type="ORF">F5878DRAFT_627235</name>
</gene>
<dbReference type="Proteomes" id="UP001163846">
    <property type="component" value="Unassembled WGS sequence"/>
</dbReference>
<evidence type="ECO:0000313" key="2">
    <source>
        <dbReference type="EMBL" id="KAJ3835696.1"/>
    </source>
</evidence>
<dbReference type="EMBL" id="MU806387">
    <property type="protein sequence ID" value="KAJ3835696.1"/>
    <property type="molecule type" value="Genomic_DNA"/>
</dbReference>
<dbReference type="AlphaFoldDB" id="A0AA38UAV7"/>
<reference evidence="2" key="1">
    <citation type="submission" date="2022-08" db="EMBL/GenBank/DDBJ databases">
        <authorList>
            <consortium name="DOE Joint Genome Institute"/>
            <person name="Min B."/>
            <person name="Riley R."/>
            <person name="Sierra-Patev S."/>
            <person name="Naranjo-Ortiz M."/>
            <person name="Looney B."/>
            <person name="Konkel Z."/>
            <person name="Slot J.C."/>
            <person name="Sakamoto Y."/>
            <person name="Steenwyk J.L."/>
            <person name="Rokas A."/>
            <person name="Carro J."/>
            <person name="Camarero S."/>
            <person name="Ferreira P."/>
            <person name="Molpeceres G."/>
            <person name="Ruiz-Duenas F.J."/>
            <person name="Serrano A."/>
            <person name="Henrissat B."/>
            <person name="Drula E."/>
            <person name="Hughes K.W."/>
            <person name="Mata J.L."/>
            <person name="Ishikawa N.K."/>
            <person name="Vargas-Isla R."/>
            <person name="Ushijima S."/>
            <person name="Smith C.A."/>
            <person name="Ahrendt S."/>
            <person name="Andreopoulos W."/>
            <person name="He G."/>
            <person name="Labutti K."/>
            <person name="Lipzen A."/>
            <person name="Ng V."/>
            <person name="Sandor L."/>
            <person name="Barry K."/>
            <person name="Martinez A.T."/>
            <person name="Xiao Y."/>
            <person name="Gibbons J.G."/>
            <person name="Terashima K."/>
            <person name="Hibbett D.S."/>
            <person name="Grigoriev I.V."/>
        </authorList>
    </citation>
    <scope>NUCLEOTIDE SEQUENCE</scope>
    <source>
        <strain evidence="2">TFB9207</strain>
    </source>
</reference>
<accession>A0AA38UAV7</accession>
<evidence type="ECO:0000313" key="3">
    <source>
        <dbReference type="Proteomes" id="UP001163846"/>
    </source>
</evidence>
<comment type="caution">
    <text evidence="2">The sequence shown here is derived from an EMBL/GenBank/DDBJ whole genome shotgun (WGS) entry which is preliminary data.</text>
</comment>
<feature type="compositionally biased region" description="Acidic residues" evidence="1">
    <location>
        <begin position="173"/>
        <end position="186"/>
    </location>
</feature>
<keyword evidence="3" id="KW-1185">Reference proteome</keyword>
<proteinExistence type="predicted"/>
<evidence type="ECO:0000256" key="1">
    <source>
        <dbReference type="SAM" id="MobiDB-lite"/>
    </source>
</evidence>